<protein>
    <recommendedName>
        <fullName evidence="3">PepSY domain-containing protein</fullName>
    </recommendedName>
</protein>
<organism evidence="1 2">
    <name type="scientific">Amycolatopsis albidoflavus</name>
    <dbReference type="NCBI Taxonomy" id="102226"/>
    <lineage>
        <taxon>Bacteria</taxon>
        <taxon>Bacillati</taxon>
        <taxon>Actinomycetota</taxon>
        <taxon>Actinomycetes</taxon>
        <taxon>Pseudonocardiales</taxon>
        <taxon>Pseudonocardiaceae</taxon>
        <taxon>Amycolatopsis</taxon>
    </lineage>
</organism>
<evidence type="ECO:0000313" key="2">
    <source>
        <dbReference type="Proteomes" id="UP001597542"/>
    </source>
</evidence>
<evidence type="ECO:0000313" key="1">
    <source>
        <dbReference type="EMBL" id="MFD2481242.1"/>
    </source>
</evidence>
<gene>
    <name evidence="1" type="ORF">ACFSUT_13235</name>
</gene>
<accession>A0ABW5HW83</accession>
<proteinExistence type="predicted"/>
<dbReference type="Proteomes" id="UP001597542">
    <property type="component" value="Unassembled WGS sequence"/>
</dbReference>
<dbReference type="RefSeq" id="WP_344274367.1">
    <property type="nucleotide sequence ID" value="NZ_BAAAHV010000011.1"/>
</dbReference>
<dbReference type="EMBL" id="JBHUKQ010000010">
    <property type="protein sequence ID" value="MFD2481242.1"/>
    <property type="molecule type" value="Genomic_DNA"/>
</dbReference>
<name>A0ABW5HW83_9PSEU</name>
<keyword evidence="2" id="KW-1185">Reference proteome</keyword>
<reference evidence="2" key="1">
    <citation type="journal article" date="2019" name="Int. J. Syst. Evol. Microbiol.">
        <title>The Global Catalogue of Microorganisms (GCM) 10K type strain sequencing project: providing services to taxonomists for standard genome sequencing and annotation.</title>
        <authorList>
            <consortium name="The Broad Institute Genomics Platform"/>
            <consortium name="The Broad Institute Genome Sequencing Center for Infectious Disease"/>
            <person name="Wu L."/>
            <person name="Ma J."/>
        </authorList>
    </citation>
    <scope>NUCLEOTIDE SEQUENCE [LARGE SCALE GENOMIC DNA]</scope>
    <source>
        <strain evidence="2">CGMCC 4.7638</strain>
    </source>
</reference>
<evidence type="ECO:0008006" key="3">
    <source>
        <dbReference type="Google" id="ProtNLM"/>
    </source>
</evidence>
<sequence>MGWWIEADGTETLTDPETGRIIAETVTDSSADETVANEKA</sequence>
<comment type="caution">
    <text evidence="1">The sequence shown here is derived from an EMBL/GenBank/DDBJ whole genome shotgun (WGS) entry which is preliminary data.</text>
</comment>